<evidence type="ECO:0000313" key="1">
    <source>
        <dbReference type="EMBL" id="KAJ9059095.1"/>
    </source>
</evidence>
<keyword evidence="2" id="KW-1185">Reference proteome</keyword>
<name>A0ACC2S9W9_9FUNG</name>
<organism evidence="1 2">
    <name type="scientific">Entomophthora muscae</name>
    <dbReference type="NCBI Taxonomy" id="34485"/>
    <lineage>
        <taxon>Eukaryota</taxon>
        <taxon>Fungi</taxon>
        <taxon>Fungi incertae sedis</taxon>
        <taxon>Zoopagomycota</taxon>
        <taxon>Entomophthoromycotina</taxon>
        <taxon>Entomophthoromycetes</taxon>
        <taxon>Entomophthorales</taxon>
        <taxon>Entomophthoraceae</taxon>
        <taxon>Entomophthora</taxon>
    </lineage>
</organism>
<proteinExistence type="predicted"/>
<dbReference type="Proteomes" id="UP001165960">
    <property type="component" value="Unassembled WGS sequence"/>
</dbReference>
<evidence type="ECO:0000313" key="2">
    <source>
        <dbReference type="Proteomes" id="UP001165960"/>
    </source>
</evidence>
<accession>A0ACC2S9W9</accession>
<dbReference type="EMBL" id="QTSX02005696">
    <property type="protein sequence ID" value="KAJ9059095.1"/>
    <property type="molecule type" value="Genomic_DNA"/>
</dbReference>
<protein>
    <submittedName>
        <fullName evidence="1">Uncharacterized protein</fullName>
    </submittedName>
</protein>
<reference evidence="1" key="1">
    <citation type="submission" date="2022-04" db="EMBL/GenBank/DDBJ databases">
        <title>Genome of the entomopathogenic fungus Entomophthora muscae.</title>
        <authorList>
            <person name="Elya C."/>
            <person name="Lovett B.R."/>
            <person name="Lee E."/>
            <person name="Macias A.M."/>
            <person name="Hajek A.E."/>
            <person name="De Bivort B.L."/>
            <person name="Kasson M.T."/>
            <person name="De Fine Licht H.H."/>
            <person name="Stajich J.E."/>
        </authorList>
    </citation>
    <scope>NUCLEOTIDE SEQUENCE</scope>
    <source>
        <strain evidence="1">Berkeley</strain>
    </source>
</reference>
<comment type="caution">
    <text evidence="1">The sequence shown here is derived from an EMBL/GenBank/DDBJ whole genome shotgun (WGS) entry which is preliminary data.</text>
</comment>
<gene>
    <name evidence="1" type="ORF">DSO57_1005895</name>
</gene>
<sequence>MGVRIIIEDGPDITGFSLFAMLYRREATTHSLLGMQLSTSDATSNPEEHIKGLVNCIKDIQAFSYASDYEIKALELTPRNSGCATLPEFQVEDLVLYY</sequence>